<dbReference type="PRINTS" id="PR00625">
    <property type="entry name" value="JDOMAIN"/>
</dbReference>
<dbReference type="SUPFAM" id="SSF46565">
    <property type="entry name" value="Chaperone J-domain"/>
    <property type="match status" value="1"/>
</dbReference>
<gene>
    <name evidence="2" type="ORF">JDN41_09995</name>
</gene>
<dbReference type="CDD" id="cd06257">
    <property type="entry name" value="DnaJ"/>
    <property type="match status" value="1"/>
</dbReference>
<dbReference type="InterPro" id="IPR029024">
    <property type="entry name" value="TerB-like"/>
</dbReference>
<dbReference type="Pfam" id="PF05099">
    <property type="entry name" value="TerB"/>
    <property type="match status" value="1"/>
</dbReference>
<dbReference type="CDD" id="cd07316">
    <property type="entry name" value="terB_like_DjlA"/>
    <property type="match status" value="1"/>
</dbReference>
<dbReference type="PROSITE" id="PS50076">
    <property type="entry name" value="DNAJ_2"/>
    <property type="match status" value="1"/>
</dbReference>
<evidence type="ECO:0000259" key="1">
    <source>
        <dbReference type="PROSITE" id="PS50076"/>
    </source>
</evidence>
<dbReference type="SMART" id="SM00271">
    <property type="entry name" value="DnaJ"/>
    <property type="match status" value="1"/>
</dbReference>
<reference evidence="2 3" key="1">
    <citation type="submission" date="2020-12" db="EMBL/GenBank/DDBJ databases">
        <title>Revised draft genomes of Rhodomicrobium vannielii ATCC 17100 and Rhodomicrobium udaipurense JA643.</title>
        <authorList>
            <person name="Conners E.M."/>
            <person name="Davenport E.J."/>
            <person name="Bose A."/>
        </authorList>
    </citation>
    <scope>NUCLEOTIDE SEQUENCE [LARGE SCALE GENOMIC DNA]</scope>
    <source>
        <strain evidence="2 3">JA643</strain>
    </source>
</reference>
<evidence type="ECO:0000313" key="2">
    <source>
        <dbReference type="EMBL" id="MBJ7543893.1"/>
    </source>
</evidence>
<dbReference type="AlphaFoldDB" id="A0A8I1GFW7"/>
<dbReference type="Gene3D" id="1.10.3680.10">
    <property type="entry name" value="TerB-like"/>
    <property type="match status" value="1"/>
</dbReference>
<dbReference type="SUPFAM" id="SSF158682">
    <property type="entry name" value="TerB-like"/>
    <property type="match status" value="1"/>
</dbReference>
<comment type="caution">
    <text evidence="2">The sequence shown here is derived from an EMBL/GenBank/DDBJ whole genome shotgun (WGS) entry which is preliminary data.</text>
</comment>
<sequence>MSIWGKLAGAAAGLAFGGPLGALFGGVAGHAVDRTLSDSGHDRQVAFTMGVIALGAKMAKADGVVTISEIQAFKEVFKIPPGEEHNVARVFNLAKQDVAGFEMYARQLGRLLRNDRQLLEDVLDGLFHIAISDGQLLPAEDQFLADVAKEFGFTHIDYMGIRGRHFRCDLYDPYTVLSVSPNISDADLKAKYRKLVAENHPDKLIARGVPAEFIEIATKKLAAINAAYDEIRQSRHAI</sequence>
<organism evidence="2 3">
    <name type="scientific">Rhodomicrobium udaipurense</name>
    <dbReference type="NCBI Taxonomy" id="1202716"/>
    <lineage>
        <taxon>Bacteria</taxon>
        <taxon>Pseudomonadati</taxon>
        <taxon>Pseudomonadota</taxon>
        <taxon>Alphaproteobacteria</taxon>
        <taxon>Hyphomicrobiales</taxon>
        <taxon>Hyphomicrobiaceae</taxon>
        <taxon>Rhodomicrobium</taxon>
    </lineage>
</organism>
<dbReference type="InterPro" id="IPR001623">
    <property type="entry name" value="DnaJ_domain"/>
</dbReference>
<dbReference type="RefSeq" id="WP_037237021.1">
    <property type="nucleotide sequence ID" value="NZ_JAEMUK010000019.1"/>
</dbReference>
<evidence type="ECO:0000313" key="3">
    <source>
        <dbReference type="Proteomes" id="UP000623250"/>
    </source>
</evidence>
<keyword evidence="3" id="KW-1185">Reference proteome</keyword>
<proteinExistence type="predicted"/>
<accession>A0A8I1GFW7</accession>
<dbReference type="Gene3D" id="1.10.287.110">
    <property type="entry name" value="DnaJ domain"/>
    <property type="match status" value="1"/>
</dbReference>
<feature type="domain" description="J" evidence="1">
    <location>
        <begin position="172"/>
        <end position="236"/>
    </location>
</feature>
<dbReference type="InterPro" id="IPR036869">
    <property type="entry name" value="J_dom_sf"/>
</dbReference>
<dbReference type="Proteomes" id="UP000623250">
    <property type="component" value="Unassembled WGS sequence"/>
</dbReference>
<dbReference type="EMBL" id="JAEMUK010000019">
    <property type="protein sequence ID" value="MBJ7543893.1"/>
    <property type="molecule type" value="Genomic_DNA"/>
</dbReference>
<dbReference type="InterPro" id="IPR007791">
    <property type="entry name" value="DjlA_N"/>
</dbReference>
<protein>
    <submittedName>
        <fullName evidence="2">TerB family tellurite resistance protein</fullName>
    </submittedName>
</protein>
<dbReference type="Pfam" id="PF00226">
    <property type="entry name" value="DnaJ"/>
    <property type="match status" value="1"/>
</dbReference>
<name>A0A8I1GFW7_9HYPH</name>